<evidence type="ECO:0000256" key="2">
    <source>
        <dbReference type="ARBA" id="ARBA00022679"/>
    </source>
</evidence>
<keyword evidence="1" id="KW-0328">Glycosyltransferase</keyword>
<dbReference type="PANTHER" id="PTHR22916">
    <property type="entry name" value="GLYCOSYLTRANSFERASE"/>
    <property type="match status" value="1"/>
</dbReference>
<sequence length="389" mass="44620">MQSPIPVLFCPAGWRITAIIICLIQSKTHCAFLMNNCDRRRNCAVAMEKISVIIPIYNVKNDLRAAMESLRAQTFGDFRAWLIDDGSTDGSSTVCDELAREDARFCVLHQNNSGAHAARNAALANCQGEYVYFMDADDLIERETLEQLLQCAQHTDADIAVCGYRIEYRRAGRSTDWKSVPGFDGLMVVPGTLPDGLTTELIFPPWNKLYRRSFLMRHNLYFPATYWDDTIFNIEAFGYARRLGFIRYSGYRYIKGRAGAETTKFRPDLLEKRRAELAALERLVYKKWEILPPDGTRMIADCYVRNIWGCLTASFMPQVSCQKRRQIFSEIVRDPVTRHYAAFITRQAHLAPGMGMLLRCPFITPVYLVSWLLAHVRMIAPHGFDRLKR</sequence>
<evidence type="ECO:0000256" key="1">
    <source>
        <dbReference type="ARBA" id="ARBA00022676"/>
    </source>
</evidence>
<name>A0A845RG26_9FIRM</name>
<dbReference type="GO" id="GO:0016757">
    <property type="term" value="F:glycosyltransferase activity"/>
    <property type="evidence" value="ECO:0007669"/>
    <property type="project" value="UniProtKB-KW"/>
</dbReference>
<dbReference type="InterPro" id="IPR001173">
    <property type="entry name" value="Glyco_trans_2-like"/>
</dbReference>
<dbReference type="SUPFAM" id="SSF53448">
    <property type="entry name" value="Nucleotide-diphospho-sugar transferases"/>
    <property type="match status" value="1"/>
</dbReference>
<accession>A0A845RG26</accession>
<proteinExistence type="predicted"/>
<evidence type="ECO:0000313" key="5">
    <source>
        <dbReference type="Proteomes" id="UP000446348"/>
    </source>
</evidence>
<evidence type="ECO:0000259" key="3">
    <source>
        <dbReference type="Pfam" id="PF00535"/>
    </source>
</evidence>
<dbReference type="Gene3D" id="3.90.550.10">
    <property type="entry name" value="Spore Coat Polysaccharide Biosynthesis Protein SpsA, Chain A"/>
    <property type="match status" value="1"/>
</dbReference>
<organism evidence="4 5">
    <name type="scientific">Anaerotruncus colihominis</name>
    <dbReference type="NCBI Taxonomy" id="169435"/>
    <lineage>
        <taxon>Bacteria</taxon>
        <taxon>Bacillati</taxon>
        <taxon>Bacillota</taxon>
        <taxon>Clostridia</taxon>
        <taxon>Eubacteriales</taxon>
        <taxon>Oscillospiraceae</taxon>
        <taxon>Anaerotruncus</taxon>
    </lineage>
</organism>
<protein>
    <submittedName>
        <fullName evidence="4">Glycosyltransferase</fullName>
    </submittedName>
</protein>
<dbReference type="CDD" id="cd00761">
    <property type="entry name" value="Glyco_tranf_GTA_type"/>
    <property type="match status" value="1"/>
</dbReference>
<gene>
    <name evidence="4" type="ORF">D3Z39_03390</name>
</gene>
<dbReference type="Proteomes" id="UP000446348">
    <property type="component" value="Unassembled WGS sequence"/>
</dbReference>
<dbReference type="AlphaFoldDB" id="A0A845RG26"/>
<keyword evidence="2 4" id="KW-0808">Transferase</keyword>
<feature type="domain" description="Glycosyltransferase 2-like" evidence="3">
    <location>
        <begin position="51"/>
        <end position="168"/>
    </location>
</feature>
<evidence type="ECO:0000313" key="4">
    <source>
        <dbReference type="EMBL" id="NBI77928.1"/>
    </source>
</evidence>
<dbReference type="PANTHER" id="PTHR22916:SF51">
    <property type="entry name" value="GLYCOSYLTRANSFERASE EPSH-RELATED"/>
    <property type="match status" value="1"/>
</dbReference>
<dbReference type="Pfam" id="PF00535">
    <property type="entry name" value="Glycos_transf_2"/>
    <property type="match status" value="1"/>
</dbReference>
<dbReference type="InterPro" id="IPR029044">
    <property type="entry name" value="Nucleotide-diphossugar_trans"/>
</dbReference>
<reference evidence="4 5" key="1">
    <citation type="submission" date="2018-08" db="EMBL/GenBank/DDBJ databases">
        <title>Murine metabolic-syndrome-specific gut microbial biobank.</title>
        <authorList>
            <person name="Liu C."/>
        </authorList>
    </citation>
    <scope>NUCLEOTIDE SEQUENCE [LARGE SCALE GENOMIC DNA]</scope>
    <source>
        <strain evidence="4 5">X69</strain>
    </source>
</reference>
<dbReference type="EMBL" id="QXWZ01000004">
    <property type="protein sequence ID" value="NBI77928.1"/>
    <property type="molecule type" value="Genomic_DNA"/>
</dbReference>
<comment type="caution">
    <text evidence="4">The sequence shown here is derived from an EMBL/GenBank/DDBJ whole genome shotgun (WGS) entry which is preliminary data.</text>
</comment>